<dbReference type="GO" id="GO:0009279">
    <property type="term" value="C:cell outer membrane"/>
    <property type="evidence" value="ECO:0007669"/>
    <property type="project" value="UniProtKB-SubCell"/>
</dbReference>
<proteinExistence type="predicted"/>
<feature type="domain" description="TonB-dependent receptor plug" evidence="4">
    <location>
        <begin position="151"/>
        <end position="228"/>
    </location>
</feature>
<dbReference type="InterPro" id="IPR037066">
    <property type="entry name" value="Plug_dom_sf"/>
</dbReference>
<dbReference type="InterPro" id="IPR057601">
    <property type="entry name" value="Oar-like_b-barrel"/>
</dbReference>
<dbReference type="InParanoid" id="Q01R13"/>
<feature type="domain" description="TonB-dependent transporter Oar-like beta-barrel" evidence="5">
    <location>
        <begin position="234"/>
        <end position="1070"/>
    </location>
</feature>
<evidence type="ECO:0000256" key="2">
    <source>
        <dbReference type="ARBA" id="ARBA00023136"/>
    </source>
</evidence>
<dbReference type="Gene3D" id="2.60.40.1120">
    <property type="entry name" value="Carboxypeptidase-like, regulatory domain"/>
    <property type="match status" value="1"/>
</dbReference>
<dbReference type="InterPro" id="IPR008969">
    <property type="entry name" value="CarboxyPept-like_regulatory"/>
</dbReference>
<dbReference type="SUPFAM" id="SSF49464">
    <property type="entry name" value="Carboxypeptidase regulatory domain-like"/>
    <property type="match status" value="1"/>
</dbReference>
<dbReference type="OrthoDB" id="97893at2"/>
<sequence length="1078" mass="117905">MRIGLFLAAVCLYGQTYTGSIGGRVVDGSGSAIPRSQVTIIEEATNTTLKTVTSDSGDYLVNYLKPGSYTVQVSAPGFKAHVETGVPLQINQARRIDPVLEIGQVTEKVEVTASAAQVNYASPEIGQVVDAQQLVELPQIATNSRGRSPFLLAKLLPGVTTNGNTYTNINGFSFAGGRKATNEILVDGVPTTNPSDNTYTLTPSPDSISEFKVLTTPFSAEYGHTGGGVMIATSRSGGNVVHGSAYDLFRNRILNGRDFFSPAQSTVKYVQNDPGGTIGGPVVIPHLYNGKDKTFFFVDFNVTLASQGNVFQGIVPTELQRNGDFSQTLAGGQVVPIYDPNTAHLAPDGKTILRDPFPGNVIPAGRFDPVGAAILKFFPPPNANINGNNYFVTPPSTNDNWQYLGRIDQNFGQNDRAFFRFGQYSPNNNAPDNIPNKANNGTFGGWVDTQAVINETHVFSPTLVSDFRFGLVQEDNYTTAATAPVPELGLKGVNLNSFPQVSVAQMVALGSKASNHDRDRSWVFNEALTLTKGRHSVKFGGDFRRQMYDSYSPGKLSGSYTFGNTFSAVSPNDTKSGFGLADLLLGMPASSTFSFNDYTYRLNINSAGGFVQDDFKILRNLTLNLGIRWEWDGPYSEANNQFASFNPSIVNHVTGNLGDVQFAGRGGAPTHFSPNIYHDFLPRVGFAWSFLHDTVLRGGYGVYRLPAIGFSSIGPVSQYAQAATFTSLDNNATPRYTLSQGVPPIPYNVDAAGNPNIPASLSNPTQNVTQLEFRDRTPYNQTWQIGMQHQFKGNWLAEIDYVGTRGVKLPMLEAMNQLPYAQWGPGNRQGLRPFPQYLTVNKFVNDSNSFYNSLQTSLQRRWNNGVLSFAYTWAKITADLDGSAVQDIYNVRAEHGIASYDVPHRFVANYVYRIPLGRDGKLLNGVPVIQDIVRGWEFSGITEFQVGLPLAVTQNNGTGGFTGTQRPNQIAPAALAGDQRSLAAWFNINAFTQSAPFTAGTAPRYSFYGPGIENWDASLMRNFQIRERLRLQFRGEFYNSFNHPNFKNPNTTLGNINYGRITSDNGPRNMELGLRLFF</sequence>
<dbReference type="EMBL" id="CP000473">
    <property type="protein sequence ID" value="ABJ87907.1"/>
    <property type="molecule type" value="Genomic_DNA"/>
</dbReference>
<evidence type="ECO:0000313" key="6">
    <source>
        <dbReference type="EMBL" id="ABJ87907.1"/>
    </source>
</evidence>
<organism evidence="6">
    <name type="scientific">Solibacter usitatus (strain Ellin6076)</name>
    <dbReference type="NCBI Taxonomy" id="234267"/>
    <lineage>
        <taxon>Bacteria</taxon>
        <taxon>Pseudomonadati</taxon>
        <taxon>Acidobacteriota</taxon>
        <taxon>Terriglobia</taxon>
        <taxon>Bryobacterales</taxon>
        <taxon>Solibacteraceae</taxon>
        <taxon>Candidatus Solibacter</taxon>
    </lineage>
</organism>
<dbReference type="Gene3D" id="2.40.170.20">
    <property type="entry name" value="TonB-dependent receptor, beta-barrel domain"/>
    <property type="match status" value="1"/>
</dbReference>
<dbReference type="Gene3D" id="2.170.130.10">
    <property type="entry name" value="TonB-dependent receptor, plug domain"/>
    <property type="match status" value="1"/>
</dbReference>
<dbReference type="Pfam" id="PF25183">
    <property type="entry name" value="OMP_b-brl_4"/>
    <property type="match status" value="1"/>
</dbReference>
<dbReference type="InterPro" id="IPR036942">
    <property type="entry name" value="Beta-barrel_TonB_sf"/>
</dbReference>
<evidence type="ECO:0000259" key="4">
    <source>
        <dbReference type="Pfam" id="PF07715"/>
    </source>
</evidence>
<comment type="subcellular location">
    <subcellularLocation>
        <location evidence="1">Cell outer membrane</location>
    </subcellularLocation>
</comment>
<reference evidence="6" key="1">
    <citation type="submission" date="2006-10" db="EMBL/GenBank/DDBJ databases">
        <title>Complete sequence of Solibacter usitatus Ellin6076.</title>
        <authorList>
            <consortium name="US DOE Joint Genome Institute"/>
            <person name="Copeland A."/>
            <person name="Lucas S."/>
            <person name="Lapidus A."/>
            <person name="Barry K."/>
            <person name="Detter J.C."/>
            <person name="Glavina del Rio T."/>
            <person name="Hammon N."/>
            <person name="Israni S."/>
            <person name="Dalin E."/>
            <person name="Tice H."/>
            <person name="Pitluck S."/>
            <person name="Thompson L.S."/>
            <person name="Brettin T."/>
            <person name="Bruce D."/>
            <person name="Han C."/>
            <person name="Tapia R."/>
            <person name="Gilna P."/>
            <person name="Schmutz J."/>
            <person name="Larimer F."/>
            <person name="Land M."/>
            <person name="Hauser L."/>
            <person name="Kyrpides N."/>
            <person name="Mikhailova N."/>
            <person name="Janssen P.H."/>
            <person name="Kuske C.R."/>
            <person name="Richardson P."/>
        </authorList>
    </citation>
    <scope>NUCLEOTIDE SEQUENCE</scope>
    <source>
        <strain evidence="6">Ellin6076</strain>
    </source>
</reference>
<dbReference type="STRING" id="234267.Acid_6994"/>
<dbReference type="InterPro" id="IPR012910">
    <property type="entry name" value="Plug_dom"/>
</dbReference>
<keyword evidence="2" id="KW-0472">Membrane</keyword>
<protein>
    <submittedName>
        <fullName evidence="6">TonB-dependent receptor, plug</fullName>
    </submittedName>
</protein>
<evidence type="ECO:0000256" key="3">
    <source>
        <dbReference type="ARBA" id="ARBA00023237"/>
    </source>
</evidence>
<dbReference type="SUPFAM" id="SSF56935">
    <property type="entry name" value="Porins"/>
    <property type="match status" value="1"/>
</dbReference>
<dbReference type="eggNOG" id="COG1629">
    <property type="taxonomic scope" value="Bacteria"/>
</dbReference>
<evidence type="ECO:0000259" key="5">
    <source>
        <dbReference type="Pfam" id="PF25183"/>
    </source>
</evidence>
<keyword evidence="3" id="KW-0998">Cell outer membrane</keyword>
<dbReference type="Pfam" id="PF07715">
    <property type="entry name" value="Plug"/>
    <property type="match status" value="1"/>
</dbReference>
<dbReference type="Pfam" id="PF13620">
    <property type="entry name" value="CarboxypepD_reg"/>
    <property type="match status" value="1"/>
</dbReference>
<keyword evidence="6" id="KW-0675">Receptor</keyword>
<dbReference type="KEGG" id="sus:Acid_6994"/>
<dbReference type="AlphaFoldDB" id="Q01R13"/>
<gene>
    <name evidence="6" type="ordered locus">Acid_6994</name>
</gene>
<evidence type="ECO:0000256" key="1">
    <source>
        <dbReference type="ARBA" id="ARBA00004442"/>
    </source>
</evidence>
<dbReference type="HOGENOM" id="CLU_006298_0_0_0"/>
<name>Q01R13_SOLUE</name>
<accession>Q01R13</accession>